<evidence type="ECO:0000256" key="1">
    <source>
        <dbReference type="SAM" id="MobiDB-lite"/>
    </source>
</evidence>
<evidence type="ECO:0000313" key="2">
    <source>
        <dbReference type="EMBL" id="UWZ34853.1"/>
    </source>
</evidence>
<feature type="compositionally biased region" description="Gly residues" evidence="1">
    <location>
        <begin position="46"/>
        <end position="59"/>
    </location>
</feature>
<evidence type="ECO:0000313" key="3">
    <source>
        <dbReference type="Proteomes" id="UP001058271"/>
    </source>
</evidence>
<organism evidence="2 3">
    <name type="scientific">Dactylosporangium roseum</name>
    <dbReference type="NCBI Taxonomy" id="47989"/>
    <lineage>
        <taxon>Bacteria</taxon>
        <taxon>Bacillati</taxon>
        <taxon>Actinomycetota</taxon>
        <taxon>Actinomycetes</taxon>
        <taxon>Micromonosporales</taxon>
        <taxon>Micromonosporaceae</taxon>
        <taxon>Dactylosporangium</taxon>
    </lineage>
</organism>
<feature type="compositionally biased region" description="Low complexity" evidence="1">
    <location>
        <begin position="1"/>
        <end position="13"/>
    </location>
</feature>
<accession>A0ABY5YYP1</accession>
<reference evidence="2" key="1">
    <citation type="submission" date="2021-04" db="EMBL/GenBank/DDBJ databases">
        <title>Biosynthetic gene clusters of Dactylosporangioum roseum.</title>
        <authorList>
            <person name="Hartkoorn R.C."/>
            <person name="Beaudoing E."/>
            <person name="Hot D."/>
            <person name="Moureu S."/>
        </authorList>
    </citation>
    <scope>NUCLEOTIDE SEQUENCE</scope>
    <source>
        <strain evidence="2">NRRL B-16295</strain>
    </source>
</reference>
<feature type="region of interest" description="Disordered" evidence="1">
    <location>
        <begin position="1"/>
        <end position="73"/>
    </location>
</feature>
<sequence>MPARSAKPSSPAAESDRVSAEESEDRPSNPLEAIRRAQANRSLPPGSGGRGGARGGAGKGATPKAPRMYNRHK</sequence>
<dbReference type="RefSeq" id="WP_260724198.1">
    <property type="nucleotide sequence ID" value="NZ_BAAABS010000052.1"/>
</dbReference>
<protein>
    <submittedName>
        <fullName evidence="2">Uncharacterized protein</fullName>
    </submittedName>
</protein>
<gene>
    <name evidence="2" type="ORF">Drose_27200</name>
</gene>
<keyword evidence="3" id="KW-1185">Reference proteome</keyword>
<name>A0ABY5YYP1_9ACTN</name>
<dbReference type="Proteomes" id="UP001058271">
    <property type="component" value="Chromosome"/>
</dbReference>
<proteinExistence type="predicted"/>
<dbReference type="EMBL" id="CP073721">
    <property type="protein sequence ID" value="UWZ34853.1"/>
    <property type="molecule type" value="Genomic_DNA"/>
</dbReference>